<dbReference type="Pfam" id="PF05368">
    <property type="entry name" value="NmrA"/>
    <property type="match status" value="1"/>
</dbReference>
<proteinExistence type="predicted"/>
<accession>A0ABT1RBE8</accession>
<dbReference type="InterPro" id="IPR036291">
    <property type="entry name" value="NAD(P)-bd_dom_sf"/>
</dbReference>
<keyword evidence="3" id="KW-1185">Reference proteome</keyword>
<dbReference type="RefSeq" id="WP_256119148.1">
    <property type="nucleotide sequence ID" value="NZ_WHSB02000008.1"/>
</dbReference>
<organism evidence="2 3">
    <name type="scientific">Shinella lacus</name>
    <dbReference type="NCBI Taxonomy" id="2654216"/>
    <lineage>
        <taxon>Bacteria</taxon>
        <taxon>Pseudomonadati</taxon>
        <taxon>Pseudomonadota</taxon>
        <taxon>Alphaproteobacteria</taxon>
        <taxon>Hyphomicrobiales</taxon>
        <taxon>Rhizobiaceae</taxon>
        <taxon>Shinella</taxon>
    </lineage>
</organism>
<dbReference type="InterPro" id="IPR008030">
    <property type="entry name" value="NmrA-like"/>
</dbReference>
<name>A0ABT1RBE8_9HYPH</name>
<dbReference type="InterPro" id="IPR051604">
    <property type="entry name" value="Ergot_Alk_Oxidoreductase"/>
</dbReference>
<dbReference type="Gene3D" id="3.90.25.10">
    <property type="entry name" value="UDP-galactose 4-epimerase, domain 1"/>
    <property type="match status" value="1"/>
</dbReference>
<dbReference type="Gene3D" id="3.40.50.720">
    <property type="entry name" value="NAD(P)-binding Rossmann-like Domain"/>
    <property type="match status" value="1"/>
</dbReference>
<evidence type="ECO:0000259" key="1">
    <source>
        <dbReference type="Pfam" id="PF05368"/>
    </source>
</evidence>
<comment type="caution">
    <text evidence="2">The sequence shown here is derived from an EMBL/GenBank/DDBJ whole genome shotgun (WGS) entry which is preliminary data.</text>
</comment>
<gene>
    <name evidence="2" type="ORF">GB927_020900</name>
</gene>
<reference evidence="2" key="1">
    <citation type="submission" date="2021-07" db="EMBL/GenBank/DDBJ databases">
        <title>Shinella sp. nov., a novel member of the genus Shinella from water.</title>
        <authorList>
            <person name="Deng Y."/>
        </authorList>
    </citation>
    <scope>NUCLEOTIDE SEQUENCE</scope>
    <source>
        <strain evidence="2">CPCC 100929</strain>
    </source>
</reference>
<evidence type="ECO:0000313" key="2">
    <source>
        <dbReference type="EMBL" id="MCQ4632515.1"/>
    </source>
</evidence>
<evidence type="ECO:0000313" key="3">
    <source>
        <dbReference type="Proteomes" id="UP000996601"/>
    </source>
</evidence>
<protein>
    <submittedName>
        <fullName evidence="2">NmrA family NAD(P)-binding protein</fullName>
    </submittedName>
</protein>
<dbReference type="PANTHER" id="PTHR43162">
    <property type="match status" value="1"/>
</dbReference>
<dbReference type="PANTHER" id="PTHR43162:SF1">
    <property type="entry name" value="PRESTALK A DIFFERENTIATION PROTEIN A"/>
    <property type="match status" value="1"/>
</dbReference>
<dbReference type="Proteomes" id="UP000996601">
    <property type="component" value="Unassembled WGS sequence"/>
</dbReference>
<dbReference type="SUPFAM" id="SSF51735">
    <property type="entry name" value="NAD(P)-binding Rossmann-fold domains"/>
    <property type="match status" value="1"/>
</dbReference>
<feature type="domain" description="NmrA-like" evidence="1">
    <location>
        <begin position="3"/>
        <end position="234"/>
    </location>
</feature>
<sequence length="286" mass="30181">MFVVLGATGHIGANLVRALDQAGQRVIAVLHDADKAGAIATARVEPAVVDITDTEALHKVLRCGHRAFLLNPPADTRGDSDAAELATARSITDALEGSGLEKIVVASTYGAQKGEAIGDLSVLYDFEQRAKASGIPTAIDRAAYYYTNLDMLLDPARGGTLPTAFPADMVLPMVSPTDLAEAAYRRLVSGLDDVGIRYVEGPRAYTFQDVANAFSATLGRPVVVETTPREGWEQSFREAGFSAEAARAYARMTAATVDAPARPDNPIRGTVTLQAHIDSLVASGTP</sequence>
<dbReference type="EMBL" id="WHSB02000008">
    <property type="protein sequence ID" value="MCQ4632515.1"/>
    <property type="molecule type" value="Genomic_DNA"/>
</dbReference>